<gene>
    <name evidence="14" type="ORF">T9R20_13545</name>
</gene>
<keyword evidence="6" id="KW-0631">Potassium channel</keyword>
<evidence type="ECO:0000313" key="15">
    <source>
        <dbReference type="Proteomes" id="UP001324533"/>
    </source>
</evidence>
<keyword evidence="5 13" id="KW-0812">Transmembrane</keyword>
<evidence type="ECO:0000256" key="7">
    <source>
        <dbReference type="ARBA" id="ARBA00022958"/>
    </source>
</evidence>
<sequence length="205" mass="22693">MIRTRSHPAATVGATRLAAFTDGVFAIAATLLVLDLTTHAFGTIESNDEMWGALAAMGPQFFNFALSFLLLCLLWMTHVEQFEWIVRADGVMIWLNNVRLLFIVVVPFATGLTTEYSTYTAGRVLMPITFFLAILTSWLQWSWAVRRRADLMPDLPEADARAYGRGALSAVIISVVVVIVSPWVGSAAFLLFILDGPLTRLLRGR</sequence>
<protein>
    <submittedName>
        <fullName evidence="14">TMEM175 family protein</fullName>
    </submittedName>
</protein>
<accession>A0ABZ0VAX3</accession>
<feature type="transmembrane region" description="Helical" evidence="13">
    <location>
        <begin position="61"/>
        <end position="79"/>
    </location>
</feature>
<keyword evidence="10 13" id="KW-0472">Membrane</keyword>
<dbReference type="PANTHER" id="PTHR31462:SF5">
    <property type="entry name" value="ENDOSOMAL_LYSOSOMAL PROTON CHANNEL TMEM175"/>
    <property type="match status" value="1"/>
</dbReference>
<evidence type="ECO:0000256" key="12">
    <source>
        <dbReference type="ARBA" id="ARBA00034430"/>
    </source>
</evidence>
<dbReference type="Pfam" id="PF06736">
    <property type="entry name" value="TMEM175"/>
    <property type="match status" value="1"/>
</dbReference>
<evidence type="ECO:0000256" key="6">
    <source>
        <dbReference type="ARBA" id="ARBA00022826"/>
    </source>
</evidence>
<comment type="subcellular location">
    <subcellularLocation>
        <location evidence="1">Membrane</location>
        <topology evidence="1">Multi-pass membrane protein</topology>
    </subcellularLocation>
</comment>
<evidence type="ECO:0000256" key="5">
    <source>
        <dbReference type="ARBA" id="ARBA00022692"/>
    </source>
</evidence>
<keyword evidence="7" id="KW-0630">Potassium</keyword>
<name>A0ABZ0VAX3_9MICO</name>
<evidence type="ECO:0000256" key="13">
    <source>
        <dbReference type="SAM" id="Phobius"/>
    </source>
</evidence>
<keyword evidence="9" id="KW-0406">Ion transport</keyword>
<comment type="similarity">
    <text evidence="2">Belongs to the TMEM175 family.</text>
</comment>
<organism evidence="14 15">
    <name type="scientific">Microbacterium invictum</name>
    <dbReference type="NCBI Taxonomy" id="515415"/>
    <lineage>
        <taxon>Bacteria</taxon>
        <taxon>Bacillati</taxon>
        <taxon>Actinomycetota</taxon>
        <taxon>Actinomycetes</taxon>
        <taxon>Micrococcales</taxon>
        <taxon>Microbacteriaceae</taxon>
        <taxon>Microbacterium</taxon>
    </lineage>
</organism>
<evidence type="ECO:0000256" key="2">
    <source>
        <dbReference type="ARBA" id="ARBA00006920"/>
    </source>
</evidence>
<feature type="transmembrane region" description="Helical" evidence="13">
    <location>
        <begin position="124"/>
        <end position="145"/>
    </location>
</feature>
<evidence type="ECO:0000256" key="4">
    <source>
        <dbReference type="ARBA" id="ARBA00022538"/>
    </source>
</evidence>
<evidence type="ECO:0000256" key="1">
    <source>
        <dbReference type="ARBA" id="ARBA00004141"/>
    </source>
</evidence>
<keyword evidence="8 13" id="KW-1133">Transmembrane helix</keyword>
<comment type="catalytic activity">
    <reaction evidence="12">
        <text>K(+)(in) = K(+)(out)</text>
        <dbReference type="Rhea" id="RHEA:29463"/>
        <dbReference type="ChEBI" id="CHEBI:29103"/>
    </reaction>
</comment>
<evidence type="ECO:0000256" key="8">
    <source>
        <dbReference type="ARBA" id="ARBA00022989"/>
    </source>
</evidence>
<keyword evidence="4" id="KW-0633">Potassium transport</keyword>
<feature type="transmembrane region" description="Helical" evidence="13">
    <location>
        <begin position="166"/>
        <end position="194"/>
    </location>
</feature>
<reference evidence="14 15" key="1">
    <citation type="submission" date="2023-06" db="EMBL/GenBank/DDBJ databases">
        <title>Rock-solubilizing bacteria, Microbacterium invictum, promotes re-establishment of vegetation in rocky wasteland by accelerating rock bio-weathering and reshaping soil bacterial community.</title>
        <authorList>
            <person name="Liu C."/>
        </authorList>
    </citation>
    <scope>NUCLEOTIDE SEQUENCE [LARGE SCALE GENOMIC DNA]</scope>
    <source>
        <strain evidence="14 15">X-18</strain>
    </source>
</reference>
<dbReference type="Proteomes" id="UP001324533">
    <property type="component" value="Chromosome"/>
</dbReference>
<proteinExistence type="inferred from homology"/>
<feature type="transmembrane region" description="Helical" evidence="13">
    <location>
        <begin position="20"/>
        <end position="41"/>
    </location>
</feature>
<evidence type="ECO:0000256" key="9">
    <source>
        <dbReference type="ARBA" id="ARBA00023065"/>
    </source>
</evidence>
<evidence type="ECO:0000256" key="11">
    <source>
        <dbReference type="ARBA" id="ARBA00023303"/>
    </source>
</evidence>
<feature type="transmembrane region" description="Helical" evidence="13">
    <location>
        <begin position="91"/>
        <end position="112"/>
    </location>
</feature>
<evidence type="ECO:0000256" key="3">
    <source>
        <dbReference type="ARBA" id="ARBA00022448"/>
    </source>
</evidence>
<dbReference type="PANTHER" id="PTHR31462">
    <property type="entry name" value="ENDOSOMAL/LYSOSOMAL POTASSIUM CHANNEL TMEM175"/>
    <property type="match status" value="1"/>
</dbReference>
<keyword evidence="15" id="KW-1185">Reference proteome</keyword>
<keyword evidence="11" id="KW-0407">Ion channel</keyword>
<dbReference type="EMBL" id="CP139779">
    <property type="protein sequence ID" value="WQB69710.1"/>
    <property type="molecule type" value="Genomic_DNA"/>
</dbReference>
<dbReference type="RefSeq" id="WP_322409832.1">
    <property type="nucleotide sequence ID" value="NZ_CP139779.1"/>
</dbReference>
<evidence type="ECO:0000313" key="14">
    <source>
        <dbReference type="EMBL" id="WQB69710.1"/>
    </source>
</evidence>
<evidence type="ECO:0000256" key="10">
    <source>
        <dbReference type="ARBA" id="ARBA00023136"/>
    </source>
</evidence>
<dbReference type="InterPro" id="IPR010617">
    <property type="entry name" value="TMEM175-like"/>
</dbReference>
<keyword evidence="3" id="KW-0813">Transport</keyword>